<dbReference type="EMBL" id="UYRU01076840">
    <property type="protein sequence ID" value="VDN27413.1"/>
    <property type="molecule type" value="Genomic_DNA"/>
</dbReference>
<dbReference type="OrthoDB" id="6259136at2759"/>
<protein>
    <submittedName>
        <fullName evidence="1">Uncharacterized protein</fullName>
    </submittedName>
</protein>
<reference evidence="1 2" key="1">
    <citation type="submission" date="2018-11" db="EMBL/GenBank/DDBJ databases">
        <authorList>
            <consortium name="Pathogen Informatics"/>
        </authorList>
    </citation>
    <scope>NUCLEOTIDE SEQUENCE [LARGE SCALE GENOMIC DNA]</scope>
</reference>
<sequence length="266" mass="30761">MGDGDEEELSDLSSDNSESANLSELAAILRLPPTTTKAIQEIFREGTEVHHWLSKLEDSLYQPLPPVTCSEQALSHAYCRVQHDIPRSELDKCLSELEFYHQKLEGWREDLNNLMTSQRERFERLNRSNQRRGSRLLSGHSSLNFVSDWLDMLLLRDHDKLVDKVVISSLDNYTHGRRFINEESVGTGGFIGTLDWSSCPISWRTAVERELNCQLRWLDLMNLAEHDARVQLRETAELAGPALKESHRLIFDLLCRQRKSQQQTMR</sequence>
<dbReference type="AlphaFoldDB" id="A0A3P7MU55"/>
<accession>A0A3P7MU55</accession>
<keyword evidence="2" id="KW-1185">Reference proteome</keyword>
<name>A0A3P7MU55_DIBLA</name>
<evidence type="ECO:0000313" key="1">
    <source>
        <dbReference type="EMBL" id="VDN27413.1"/>
    </source>
</evidence>
<organism evidence="1 2">
    <name type="scientific">Dibothriocephalus latus</name>
    <name type="common">Fish tapeworm</name>
    <name type="synonym">Diphyllobothrium latum</name>
    <dbReference type="NCBI Taxonomy" id="60516"/>
    <lineage>
        <taxon>Eukaryota</taxon>
        <taxon>Metazoa</taxon>
        <taxon>Spiralia</taxon>
        <taxon>Lophotrochozoa</taxon>
        <taxon>Platyhelminthes</taxon>
        <taxon>Cestoda</taxon>
        <taxon>Eucestoda</taxon>
        <taxon>Diphyllobothriidea</taxon>
        <taxon>Diphyllobothriidae</taxon>
        <taxon>Dibothriocephalus</taxon>
    </lineage>
</organism>
<feature type="non-terminal residue" evidence="1">
    <location>
        <position position="266"/>
    </location>
</feature>
<proteinExistence type="predicted"/>
<gene>
    <name evidence="1" type="ORF">DILT_LOCUS15004</name>
</gene>
<dbReference type="Proteomes" id="UP000281553">
    <property type="component" value="Unassembled WGS sequence"/>
</dbReference>
<evidence type="ECO:0000313" key="2">
    <source>
        <dbReference type="Proteomes" id="UP000281553"/>
    </source>
</evidence>